<dbReference type="Proteomes" id="UP000037510">
    <property type="component" value="Unassembled WGS sequence"/>
</dbReference>
<proteinExistence type="predicted"/>
<dbReference type="EMBL" id="JTDY01000593">
    <property type="protein sequence ID" value="KOB76545.1"/>
    <property type="molecule type" value="Genomic_DNA"/>
</dbReference>
<dbReference type="SUPFAM" id="SSF47473">
    <property type="entry name" value="EF-hand"/>
    <property type="match status" value="1"/>
</dbReference>
<protein>
    <submittedName>
        <fullName evidence="5">Calcyphosine-like protein</fullName>
    </submittedName>
</protein>
<dbReference type="PANTHER" id="PTHR34524:SF6">
    <property type="entry name" value="CALCYPHOSINE LIKE"/>
    <property type="match status" value="1"/>
</dbReference>
<accession>A0A0L7LM88</accession>
<evidence type="ECO:0000259" key="4">
    <source>
        <dbReference type="PROSITE" id="PS50222"/>
    </source>
</evidence>
<name>A0A0L7LM88_OPEBR</name>
<evidence type="ECO:0000256" key="3">
    <source>
        <dbReference type="ARBA" id="ARBA00022837"/>
    </source>
</evidence>
<dbReference type="Gene3D" id="1.10.238.10">
    <property type="entry name" value="EF-hand"/>
    <property type="match status" value="1"/>
</dbReference>
<dbReference type="InterPro" id="IPR051581">
    <property type="entry name" value="Ca-bind"/>
</dbReference>
<dbReference type="GO" id="GO:0005509">
    <property type="term" value="F:calcium ion binding"/>
    <property type="evidence" value="ECO:0007669"/>
    <property type="project" value="InterPro"/>
</dbReference>
<keyword evidence="2" id="KW-0677">Repeat</keyword>
<evidence type="ECO:0000256" key="2">
    <source>
        <dbReference type="ARBA" id="ARBA00022737"/>
    </source>
</evidence>
<dbReference type="Pfam" id="PF24903">
    <property type="entry name" value="OB_MEIOB_N"/>
    <property type="match status" value="1"/>
</dbReference>
<sequence>MAGVQKVRLNNLKPNLKNGLVVGIVIAKNSPRVIGSKKINGESRGVTSFTLRDSAVDTINVDPPMSESRCAIVEQAFRKLDKTGDGHITIDDIKGVYAVTSHPRYMSGEESAESIMTKFLATFENGGTVDGKVTLEEFMNYYSGLSVSIDNDCFFDLMMRQAYKLGLSVSIDNDCFFDLMMRQAYKL</sequence>
<keyword evidence="6" id="KW-1185">Reference proteome</keyword>
<gene>
    <name evidence="5" type="ORF">OBRU01_05565</name>
</gene>
<keyword evidence="3" id="KW-0106">Calcium</keyword>
<feature type="domain" description="EF-hand" evidence="4">
    <location>
        <begin position="68"/>
        <end position="103"/>
    </location>
</feature>
<dbReference type="STRING" id="104452.A0A0L7LM88"/>
<dbReference type="PROSITE" id="PS50222">
    <property type="entry name" value="EF_HAND_2"/>
    <property type="match status" value="1"/>
</dbReference>
<evidence type="ECO:0000256" key="1">
    <source>
        <dbReference type="ARBA" id="ARBA00022723"/>
    </source>
</evidence>
<organism evidence="5 6">
    <name type="scientific">Operophtera brumata</name>
    <name type="common">Winter moth</name>
    <name type="synonym">Phalaena brumata</name>
    <dbReference type="NCBI Taxonomy" id="104452"/>
    <lineage>
        <taxon>Eukaryota</taxon>
        <taxon>Metazoa</taxon>
        <taxon>Ecdysozoa</taxon>
        <taxon>Arthropoda</taxon>
        <taxon>Hexapoda</taxon>
        <taxon>Insecta</taxon>
        <taxon>Pterygota</taxon>
        <taxon>Neoptera</taxon>
        <taxon>Endopterygota</taxon>
        <taxon>Lepidoptera</taxon>
        <taxon>Glossata</taxon>
        <taxon>Ditrysia</taxon>
        <taxon>Geometroidea</taxon>
        <taxon>Geometridae</taxon>
        <taxon>Larentiinae</taxon>
        <taxon>Operophtera</taxon>
    </lineage>
</organism>
<keyword evidence="1" id="KW-0479">Metal-binding</keyword>
<reference evidence="5 6" key="1">
    <citation type="journal article" date="2015" name="Genome Biol. Evol.">
        <title>The genome of winter moth (Operophtera brumata) provides a genomic perspective on sexual dimorphism and phenology.</title>
        <authorList>
            <person name="Derks M.F."/>
            <person name="Smit S."/>
            <person name="Salis L."/>
            <person name="Schijlen E."/>
            <person name="Bossers A."/>
            <person name="Mateman C."/>
            <person name="Pijl A.S."/>
            <person name="de Ridder D."/>
            <person name="Groenen M.A."/>
            <person name="Visser M.E."/>
            <person name="Megens H.J."/>
        </authorList>
    </citation>
    <scope>NUCLEOTIDE SEQUENCE [LARGE SCALE GENOMIC DNA]</scope>
    <source>
        <strain evidence="5">WM2013NL</strain>
        <tissue evidence="5">Head and thorax</tissue>
    </source>
</reference>
<evidence type="ECO:0000313" key="6">
    <source>
        <dbReference type="Proteomes" id="UP000037510"/>
    </source>
</evidence>
<dbReference type="PANTHER" id="PTHR34524">
    <property type="entry name" value="CALCYPHOSIN"/>
    <property type="match status" value="1"/>
</dbReference>
<dbReference type="AlphaFoldDB" id="A0A0L7LM88"/>
<dbReference type="InterPro" id="IPR011992">
    <property type="entry name" value="EF-hand-dom_pair"/>
</dbReference>
<dbReference type="InterPro" id="IPR056880">
    <property type="entry name" value="OB_MEIOB_N"/>
</dbReference>
<comment type="caution">
    <text evidence="5">The sequence shown here is derived from an EMBL/GenBank/DDBJ whole genome shotgun (WGS) entry which is preliminary data.</text>
</comment>
<dbReference type="InterPro" id="IPR002048">
    <property type="entry name" value="EF_hand_dom"/>
</dbReference>
<evidence type="ECO:0000313" key="5">
    <source>
        <dbReference type="EMBL" id="KOB76545.1"/>
    </source>
</evidence>